<name>A0ABQ9Z954_9CRUS</name>
<sequence>MSMDFATLAGCQRTQKPVYGRPEGQSNVVFCKCTKSLVLFRFIEVIARYRQGSSAPADSKINWPWKSCTNDAS</sequence>
<gene>
    <name evidence="1" type="ORF">OUZ56_018546</name>
</gene>
<comment type="caution">
    <text evidence="1">The sequence shown here is derived from an EMBL/GenBank/DDBJ whole genome shotgun (WGS) entry which is preliminary data.</text>
</comment>
<organism evidence="1 2">
    <name type="scientific">Daphnia magna</name>
    <dbReference type="NCBI Taxonomy" id="35525"/>
    <lineage>
        <taxon>Eukaryota</taxon>
        <taxon>Metazoa</taxon>
        <taxon>Ecdysozoa</taxon>
        <taxon>Arthropoda</taxon>
        <taxon>Crustacea</taxon>
        <taxon>Branchiopoda</taxon>
        <taxon>Diplostraca</taxon>
        <taxon>Cladocera</taxon>
        <taxon>Anomopoda</taxon>
        <taxon>Daphniidae</taxon>
        <taxon>Daphnia</taxon>
    </lineage>
</organism>
<evidence type="ECO:0000313" key="2">
    <source>
        <dbReference type="Proteomes" id="UP001234178"/>
    </source>
</evidence>
<proteinExistence type="predicted"/>
<keyword evidence="2" id="KW-1185">Reference proteome</keyword>
<accession>A0ABQ9Z954</accession>
<dbReference type="Proteomes" id="UP001234178">
    <property type="component" value="Unassembled WGS sequence"/>
</dbReference>
<protein>
    <submittedName>
        <fullName evidence="1">Uncharacterized protein</fullName>
    </submittedName>
</protein>
<reference evidence="1 2" key="1">
    <citation type="journal article" date="2023" name="Nucleic Acids Res.">
        <title>The hologenome of Daphnia magna reveals possible DNA methylation and microbiome-mediated evolution of the host genome.</title>
        <authorList>
            <person name="Chaturvedi A."/>
            <person name="Li X."/>
            <person name="Dhandapani V."/>
            <person name="Marshall H."/>
            <person name="Kissane S."/>
            <person name="Cuenca-Cambronero M."/>
            <person name="Asole G."/>
            <person name="Calvet F."/>
            <person name="Ruiz-Romero M."/>
            <person name="Marangio P."/>
            <person name="Guigo R."/>
            <person name="Rago D."/>
            <person name="Mirbahai L."/>
            <person name="Eastwood N."/>
            <person name="Colbourne J.K."/>
            <person name="Zhou J."/>
            <person name="Mallon E."/>
            <person name="Orsini L."/>
        </authorList>
    </citation>
    <scope>NUCLEOTIDE SEQUENCE [LARGE SCALE GENOMIC DNA]</scope>
    <source>
        <strain evidence="1">LRV0_1</strain>
    </source>
</reference>
<evidence type="ECO:0000313" key="1">
    <source>
        <dbReference type="EMBL" id="KAK4009433.1"/>
    </source>
</evidence>
<dbReference type="EMBL" id="JAOYFB010000003">
    <property type="protein sequence ID" value="KAK4009433.1"/>
    <property type="molecule type" value="Genomic_DNA"/>
</dbReference>